<dbReference type="SMART" id="SM00382">
    <property type="entry name" value="AAA"/>
    <property type="match status" value="1"/>
</dbReference>
<dbReference type="SMART" id="SM00487">
    <property type="entry name" value="DEXDc"/>
    <property type="match status" value="1"/>
</dbReference>
<dbReference type="InterPro" id="IPR010222">
    <property type="entry name" value="RNA_helicase_HrpA"/>
</dbReference>
<gene>
    <name evidence="7" type="ORF">GCM10010960_05750</name>
</gene>
<keyword evidence="8" id="KW-1185">Reference proteome</keyword>
<dbReference type="NCBIfam" id="TIGR01967">
    <property type="entry name" value="DEAH_box_HrpA"/>
    <property type="match status" value="1"/>
</dbReference>
<evidence type="ECO:0000259" key="6">
    <source>
        <dbReference type="PROSITE" id="PS51194"/>
    </source>
</evidence>
<evidence type="ECO:0000256" key="4">
    <source>
        <dbReference type="ARBA" id="ARBA00022840"/>
    </source>
</evidence>
<reference evidence="7" key="2">
    <citation type="submission" date="2020-09" db="EMBL/GenBank/DDBJ databases">
        <authorList>
            <person name="Sun Q."/>
            <person name="Zhou Y."/>
        </authorList>
    </citation>
    <scope>NUCLEOTIDE SEQUENCE</scope>
    <source>
        <strain evidence="7">CGMCC 1.12726</strain>
    </source>
</reference>
<dbReference type="InterPro" id="IPR011709">
    <property type="entry name" value="DEAD-box_helicase_OB_fold"/>
</dbReference>
<dbReference type="PROSITE" id="PS51194">
    <property type="entry name" value="HELICASE_CTER"/>
    <property type="match status" value="1"/>
</dbReference>
<dbReference type="GO" id="GO:0005524">
    <property type="term" value="F:ATP binding"/>
    <property type="evidence" value="ECO:0007669"/>
    <property type="project" value="UniProtKB-KW"/>
</dbReference>
<evidence type="ECO:0000256" key="1">
    <source>
        <dbReference type="ARBA" id="ARBA00022741"/>
    </source>
</evidence>
<feature type="domain" description="Helicase C-terminal" evidence="6">
    <location>
        <begin position="274"/>
        <end position="442"/>
    </location>
</feature>
<dbReference type="InterPro" id="IPR048333">
    <property type="entry name" value="HA2_WH"/>
</dbReference>
<dbReference type="SMART" id="SM00490">
    <property type="entry name" value="HELICc"/>
    <property type="match status" value="1"/>
</dbReference>
<dbReference type="SUPFAM" id="SSF52540">
    <property type="entry name" value="P-loop containing nucleoside triphosphate hydrolases"/>
    <property type="match status" value="1"/>
</dbReference>
<keyword evidence="4" id="KW-0067">ATP-binding</keyword>
<dbReference type="RefSeq" id="WP_188447549.1">
    <property type="nucleotide sequence ID" value="NZ_BMFO01000001.1"/>
</dbReference>
<accession>A0A917CF93</accession>
<evidence type="ECO:0000259" key="5">
    <source>
        <dbReference type="PROSITE" id="PS51192"/>
    </source>
</evidence>
<reference evidence="7" key="1">
    <citation type="journal article" date="2014" name="Int. J. Syst. Evol. Microbiol.">
        <title>Complete genome sequence of Corynebacterium casei LMG S-19264T (=DSM 44701T), isolated from a smear-ripened cheese.</title>
        <authorList>
            <consortium name="US DOE Joint Genome Institute (JGI-PGF)"/>
            <person name="Walter F."/>
            <person name="Albersmeier A."/>
            <person name="Kalinowski J."/>
            <person name="Ruckert C."/>
        </authorList>
    </citation>
    <scope>NUCLEOTIDE SEQUENCE</scope>
    <source>
        <strain evidence="7">CGMCC 1.12726</strain>
    </source>
</reference>
<dbReference type="Pfam" id="PF07717">
    <property type="entry name" value="OB_NTP_bind"/>
    <property type="match status" value="1"/>
</dbReference>
<dbReference type="InterPro" id="IPR001650">
    <property type="entry name" value="Helicase_C-like"/>
</dbReference>
<dbReference type="GO" id="GO:0003724">
    <property type="term" value="F:RNA helicase activity"/>
    <property type="evidence" value="ECO:0007669"/>
    <property type="project" value="InterPro"/>
</dbReference>
<dbReference type="InterPro" id="IPR007502">
    <property type="entry name" value="Helicase-assoc_dom"/>
</dbReference>
<dbReference type="Pfam" id="PF11898">
    <property type="entry name" value="DUF3418"/>
    <property type="match status" value="1"/>
</dbReference>
<comment type="caution">
    <text evidence="7">The sequence shown here is derived from an EMBL/GenBank/DDBJ whole genome shotgun (WGS) entry which is preliminary data.</text>
</comment>
<proteinExistence type="predicted"/>
<dbReference type="Pfam" id="PF04408">
    <property type="entry name" value="WHD_HA2"/>
    <property type="match status" value="1"/>
</dbReference>
<evidence type="ECO:0000313" key="7">
    <source>
        <dbReference type="EMBL" id="GGF86642.1"/>
    </source>
</evidence>
<dbReference type="SMART" id="SM00847">
    <property type="entry name" value="HA2"/>
    <property type="match status" value="1"/>
</dbReference>
<dbReference type="Gene3D" id="1.20.120.1080">
    <property type="match status" value="1"/>
</dbReference>
<evidence type="ECO:0000313" key="8">
    <source>
        <dbReference type="Proteomes" id="UP000632858"/>
    </source>
</evidence>
<dbReference type="FunFam" id="3.40.50.300:FF:001922">
    <property type="entry name" value="DEAH (Asp-Glu-Ala-His) box polypeptide 29"/>
    <property type="match status" value="1"/>
</dbReference>
<name>A0A917CF93_9GAMM</name>
<keyword evidence="3 7" id="KW-0347">Helicase</keyword>
<evidence type="ECO:0000256" key="2">
    <source>
        <dbReference type="ARBA" id="ARBA00022801"/>
    </source>
</evidence>
<protein>
    <submittedName>
        <fullName evidence="7">ATP-dependent helicase</fullName>
    </submittedName>
</protein>
<dbReference type="FunFam" id="1.20.120.1080:FF:000005">
    <property type="entry name" value="ATP-dependent helicase HrpA"/>
    <property type="match status" value="1"/>
</dbReference>
<dbReference type="InterPro" id="IPR014001">
    <property type="entry name" value="Helicase_ATP-bd"/>
</dbReference>
<dbReference type="Gene3D" id="3.40.50.300">
    <property type="entry name" value="P-loop containing nucleotide triphosphate hydrolases"/>
    <property type="match status" value="2"/>
</dbReference>
<dbReference type="Pfam" id="PF00271">
    <property type="entry name" value="Helicase_C"/>
    <property type="match status" value="1"/>
</dbReference>
<evidence type="ECO:0000256" key="3">
    <source>
        <dbReference type="ARBA" id="ARBA00022806"/>
    </source>
</evidence>
<dbReference type="InterPro" id="IPR027417">
    <property type="entry name" value="P-loop_NTPase"/>
</dbReference>
<dbReference type="Pfam" id="PF21010">
    <property type="entry name" value="HA2_C"/>
    <property type="match status" value="1"/>
</dbReference>
<dbReference type="InterPro" id="IPR024590">
    <property type="entry name" value="HrpA_C"/>
</dbReference>
<dbReference type="PANTHER" id="PTHR18934">
    <property type="entry name" value="ATP-DEPENDENT RNA HELICASE"/>
    <property type="match status" value="1"/>
</dbReference>
<dbReference type="GO" id="GO:0016787">
    <property type="term" value="F:hydrolase activity"/>
    <property type="evidence" value="ECO:0007669"/>
    <property type="project" value="UniProtKB-KW"/>
</dbReference>
<keyword evidence="2" id="KW-0378">Hydrolase</keyword>
<dbReference type="CDD" id="cd18791">
    <property type="entry name" value="SF2_C_RHA"/>
    <property type="match status" value="1"/>
</dbReference>
<dbReference type="EMBL" id="BMFO01000001">
    <property type="protein sequence ID" value="GGF86642.1"/>
    <property type="molecule type" value="Genomic_DNA"/>
</dbReference>
<organism evidence="7 8">
    <name type="scientific">Arenimonas maotaiensis</name>
    <dbReference type="NCBI Taxonomy" id="1446479"/>
    <lineage>
        <taxon>Bacteria</taxon>
        <taxon>Pseudomonadati</taxon>
        <taxon>Pseudomonadota</taxon>
        <taxon>Gammaproteobacteria</taxon>
        <taxon>Lysobacterales</taxon>
        <taxon>Lysobacteraceae</taxon>
        <taxon>Arenimonas</taxon>
    </lineage>
</organism>
<dbReference type="Proteomes" id="UP000632858">
    <property type="component" value="Unassembled WGS sequence"/>
</dbReference>
<dbReference type="InterPro" id="IPR003593">
    <property type="entry name" value="AAA+_ATPase"/>
</dbReference>
<dbReference type="PANTHER" id="PTHR18934:SF99">
    <property type="entry name" value="ATP-DEPENDENT RNA HELICASE DHX37-RELATED"/>
    <property type="match status" value="1"/>
</dbReference>
<dbReference type="GO" id="GO:0003723">
    <property type="term" value="F:RNA binding"/>
    <property type="evidence" value="ECO:0007669"/>
    <property type="project" value="TreeGrafter"/>
</dbReference>
<sequence>MSDFPETLSRDQGRLRRLQAACRRNPADAKAQAAFARALADSHAAFAARAAARPEARVDDGLPVGRYADELRELIARHQVVVVAGETGSGKTTQLPKICLAAGRGVAGMIGCTQPRRIAARAVAKRVADELGTSLGAAVGFQVRFNEQVGDNTYLKFMTDGILLAEIQSDPWLSRYDTLIVDEAHERSLNIDFLLGFLKGLLAKRRDLKLIVTSATIDTARFARHFGDAPVLAVEGRSYPVEVRYRDFQETAAVRGKPRAERLERAEDLTLSEKIVRTVDEITGEDGLGDILVFLPGEREIREAHLALEKRKYRATEVLPLYARLSIKDQDRVFQPGPGRRIVLATNVAETSLTVPRIKYVIDPGLARIKRYSPRQKMDRLQIEPISQASADQRKGRCGRVSAGICYRLYAESDFAQRTPYTDPEIKRASLAGVILRMLSLKLGALERFPFIDMPDPRAINDGWQTLSELGAIDRHRELSAVGRQMARLPVDVKLARMLVAADTHGVLHEMTVIAAFMGIQDPRERPADAKEAADNAHRQFADASSEFLGVVNLWRAYRQAHEDMSQSQLRKWCERNFLSYLRMREWRELHRQLLVTCQELRWNLPSWSEVEARIAAGQIDPRQQAAHYRQIHRALLAGLPTQIGHRNEKGLFDAPRQRRFAVFPASPLAKQPPNWCLVGNLLDTQKVWGLMAAKIDPEWVIEECTHLLSRTYHDPHWSRRQGRVIGYCQISLLGLLLAAKKPVHYGTLFPEESHAIFIRQALLTGEIDSRAGFIARNRQVLEKALEEESKQRRSGLVADEDWQARWYLDRIPAEICSADALDKWYRGLPEAKKRALLWRLEDLMQAEASDGARFPDFFALGNNRLALHYRFSPGEADDGVTLDVPIHLLNALDPARLSWLVPGLVEDRAAALIRGLPKTLRRNYVPAPDFARAFQQAHPQMDADSLEGALARFLTRSTGAPVTALDFQPEQLEPHLHMNLRLADRQGNVLAQSRDLAELKARFAEAAERAFSEQAGQWFSQEALARFPEQPIPRTLDTAEGLTAYPALVLSDGAIRLQALATAEEADAQHAVAVRHFLLAALADKRKSAAKQLPVDAKLGMVYATIESAEKLRSDCVQAACNELLARDLAGIRDPAAFEGLQRQIGQQLFARSMAVLSLLEECLKWVVKLRGSMSPPLMGWASGNLADIKARLQRLVFPGFLAATPAPMLAQLPRYLKALALRQERALQDPAKDQTRMLSVKAFNDASAALMDAGRDTESDVARFRQDVEELNVLVFAQELALKGAVSEKRLAKQLAALI</sequence>
<feature type="domain" description="Helicase ATP-binding" evidence="5">
    <location>
        <begin position="72"/>
        <end position="235"/>
    </location>
</feature>
<keyword evidence="1" id="KW-0547">Nucleotide-binding</keyword>
<dbReference type="PROSITE" id="PS51192">
    <property type="entry name" value="HELICASE_ATP_BIND_1"/>
    <property type="match status" value="1"/>
</dbReference>